<keyword evidence="5 7" id="KW-1133">Transmembrane helix</keyword>
<comment type="similarity">
    <text evidence="7">Belongs to the TRAP transporter large permease family.</text>
</comment>
<dbReference type="PANTHER" id="PTHR33362:SF5">
    <property type="entry name" value="C4-DICARBOXYLATE TRAP TRANSPORTER LARGE PERMEASE PROTEIN DCTM"/>
    <property type="match status" value="1"/>
</dbReference>
<evidence type="ECO:0000256" key="7">
    <source>
        <dbReference type="RuleBase" id="RU369079"/>
    </source>
</evidence>
<evidence type="ECO:0000256" key="6">
    <source>
        <dbReference type="ARBA" id="ARBA00023136"/>
    </source>
</evidence>
<sequence length="425" mass="44559">MTTSILFSVLVLCLIARVPIGISLGIAALSTISYSGIVTTRYLAQTLTTSLDSFPLMAVPFFILAGDLMGTGGISRRLILVANTFLGGVTGGMAIVTVTACMAFAAISGSGPATVAAIGGLVIPEMLRQGYDKRFVCGLIAAAGTIGVIIPPSIPMVIYSVVVSSSISRMFMAGIIPGLLVGAGLVGYAYWYSRRMGYRFPAPATTFAQKFAVVREAKWALAVPVIILGGIYGGVFTPTEAAAIAVIYGFVMGKFVYRELSWSDVPRTIANSALTTATILIIIGTATSFGRILTLEHIPDTIASAIAQLSSPVLIMLLIVTLLLFVGCFMETLASIIILAPILLPIALNLGLDPTYFGIVMVVGLAIGFVTPPLGVNLFVTCGIADIPLDTLSRAILPWIGVLVTCLLLITLFPGLSLFLPRLLM</sequence>
<feature type="transmembrane region" description="Helical" evidence="7">
    <location>
        <begin position="135"/>
        <end position="158"/>
    </location>
</feature>
<comment type="caution">
    <text evidence="7">Lacks conserved residue(s) required for the propagation of feature annotation.</text>
</comment>
<keyword evidence="2" id="KW-1003">Cell membrane</keyword>
<proteinExistence type="inferred from homology"/>
<evidence type="ECO:0000256" key="2">
    <source>
        <dbReference type="ARBA" id="ARBA00022475"/>
    </source>
</evidence>
<gene>
    <name evidence="9" type="primary">dctT</name>
    <name evidence="9" type="ORF">KL86APRO_11654</name>
</gene>
<feature type="transmembrane region" description="Helical" evidence="7">
    <location>
        <begin position="102"/>
        <end position="123"/>
    </location>
</feature>
<evidence type="ECO:0000313" key="9">
    <source>
        <dbReference type="EMBL" id="SBW02886.1"/>
    </source>
</evidence>
<comment type="subunit">
    <text evidence="7">The complex comprises the extracytoplasmic solute receptor protein and the two transmembrane proteins.</text>
</comment>
<dbReference type="NCBIfam" id="TIGR00786">
    <property type="entry name" value="dctM"/>
    <property type="match status" value="1"/>
</dbReference>
<comment type="subcellular location">
    <subcellularLocation>
        <location evidence="1 7">Cell inner membrane</location>
        <topology evidence="1 7">Multi-pass membrane protein</topology>
    </subcellularLocation>
</comment>
<evidence type="ECO:0000256" key="3">
    <source>
        <dbReference type="ARBA" id="ARBA00022519"/>
    </source>
</evidence>
<dbReference type="AlphaFoldDB" id="A0A212JTX0"/>
<keyword evidence="7" id="KW-0813">Transport</keyword>
<feature type="transmembrane region" description="Helical" evidence="7">
    <location>
        <begin position="396"/>
        <end position="420"/>
    </location>
</feature>
<feature type="transmembrane region" description="Helical" evidence="7">
    <location>
        <begin position="313"/>
        <end position="344"/>
    </location>
</feature>
<keyword evidence="6 7" id="KW-0472">Membrane</keyword>
<feature type="transmembrane region" description="Helical" evidence="7">
    <location>
        <begin position="43"/>
        <end position="66"/>
    </location>
</feature>
<dbReference type="Pfam" id="PF06808">
    <property type="entry name" value="DctM"/>
    <property type="match status" value="1"/>
</dbReference>
<comment type="function">
    <text evidence="7">Part of the tripartite ATP-independent periplasmic (TRAP) transport system.</text>
</comment>
<feature type="transmembrane region" description="Helical" evidence="7">
    <location>
        <begin position="219"/>
        <end position="235"/>
    </location>
</feature>
<evidence type="ECO:0000259" key="8">
    <source>
        <dbReference type="Pfam" id="PF06808"/>
    </source>
</evidence>
<accession>A0A212JTX0</accession>
<evidence type="ECO:0000256" key="5">
    <source>
        <dbReference type="ARBA" id="ARBA00022989"/>
    </source>
</evidence>
<name>A0A212JTX0_9PROT</name>
<dbReference type="InterPro" id="IPR010656">
    <property type="entry name" value="DctM"/>
</dbReference>
<feature type="transmembrane region" description="Helical" evidence="7">
    <location>
        <begin position="170"/>
        <end position="191"/>
    </location>
</feature>
<evidence type="ECO:0000256" key="1">
    <source>
        <dbReference type="ARBA" id="ARBA00004429"/>
    </source>
</evidence>
<feature type="transmembrane region" description="Helical" evidence="7">
    <location>
        <begin position="356"/>
        <end position="376"/>
    </location>
</feature>
<dbReference type="PIRSF" id="PIRSF006066">
    <property type="entry name" value="HI0050"/>
    <property type="match status" value="1"/>
</dbReference>
<feature type="domain" description="TRAP C4-dicarboxylate transport system permease DctM subunit" evidence="8">
    <location>
        <begin position="8"/>
        <end position="416"/>
    </location>
</feature>
<keyword evidence="3 7" id="KW-0997">Cell inner membrane</keyword>
<dbReference type="PANTHER" id="PTHR33362">
    <property type="entry name" value="SIALIC ACID TRAP TRANSPORTER PERMEASE PROTEIN SIAT-RELATED"/>
    <property type="match status" value="1"/>
</dbReference>
<dbReference type="EMBL" id="FLUO01000001">
    <property type="protein sequence ID" value="SBW02886.1"/>
    <property type="molecule type" value="Genomic_DNA"/>
</dbReference>
<evidence type="ECO:0000256" key="4">
    <source>
        <dbReference type="ARBA" id="ARBA00022692"/>
    </source>
</evidence>
<organism evidence="9">
    <name type="scientific">uncultured Alphaproteobacteria bacterium</name>
    <dbReference type="NCBI Taxonomy" id="91750"/>
    <lineage>
        <taxon>Bacteria</taxon>
        <taxon>Pseudomonadati</taxon>
        <taxon>Pseudomonadota</taxon>
        <taxon>Alphaproteobacteria</taxon>
        <taxon>environmental samples</taxon>
    </lineage>
</organism>
<dbReference type="InterPro" id="IPR004681">
    <property type="entry name" value="TRAP_DctM"/>
</dbReference>
<keyword evidence="4 7" id="KW-0812">Transmembrane</keyword>
<feature type="transmembrane region" description="Helical" evidence="7">
    <location>
        <begin position="269"/>
        <end position="293"/>
    </location>
</feature>
<protein>
    <recommendedName>
        <fullName evidence="7">TRAP transporter large permease protein</fullName>
    </recommendedName>
</protein>
<dbReference type="GO" id="GO:0022857">
    <property type="term" value="F:transmembrane transporter activity"/>
    <property type="evidence" value="ECO:0007669"/>
    <property type="project" value="UniProtKB-UniRule"/>
</dbReference>
<feature type="transmembrane region" description="Helical" evidence="7">
    <location>
        <begin position="78"/>
        <end position="96"/>
    </location>
</feature>
<dbReference type="GO" id="GO:0005886">
    <property type="term" value="C:plasma membrane"/>
    <property type="evidence" value="ECO:0007669"/>
    <property type="project" value="UniProtKB-SubCell"/>
</dbReference>
<reference evidence="9" key="1">
    <citation type="submission" date="2016-04" db="EMBL/GenBank/DDBJ databases">
        <authorList>
            <person name="Evans L.H."/>
            <person name="Alamgir A."/>
            <person name="Owens N."/>
            <person name="Weber N.D."/>
            <person name="Virtaneva K."/>
            <person name="Barbian K."/>
            <person name="Babar A."/>
            <person name="Rosenke K."/>
        </authorList>
    </citation>
    <scope>NUCLEOTIDE SEQUENCE</scope>
    <source>
        <strain evidence="9">86</strain>
    </source>
</reference>